<accession>A0A941EXA3</accession>
<evidence type="ECO:0000313" key="2">
    <source>
        <dbReference type="EMBL" id="MBR7836694.1"/>
    </source>
</evidence>
<organism evidence="2 3">
    <name type="scientific">Actinospica durhamensis</name>
    <dbReference type="NCBI Taxonomy" id="1508375"/>
    <lineage>
        <taxon>Bacteria</taxon>
        <taxon>Bacillati</taxon>
        <taxon>Actinomycetota</taxon>
        <taxon>Actinomycetes</taxon>
        <taxon>Catenulisporales</taxon>
        <taxon>Actinospicaceae</taxon>
        <taxon>Actinospica</taxon>
    </lineage>
</organism>
<protein>
    <submittedName>
        <fullName evidence="2">Uncharacterized protein</fullName>
    </submittedName>
</protein>
<comment type="caution">
    <text evidence="2">The sequence shown here is derived from an EMBL/GenBank/DDBJ whole genome shotgun (WGS) entry which is preliminary data.</text>
</comment>
<dbReference type="AlphaFoldDB" id="A0A941EXA3"/>
<evidence type="ECO:0000256" key="1">
    <source>
        <dbReference type="SAM" id="MobiDB-lite"/>
    </source>
</evidence>
<dbReference type="Proteomes" id="UP000675781">
    <property type="component" value="Unassembled WGS sequence"/>
</dbReference>
<keyword evidence="3" id="KW-1185">Reference proteome</keyword>
<proteinExistence type="predicted"/>
<feature type="region of interest" description="Disordered" evidence="1">
    <location>
        <begin position="1"/>
        <end position="73"/>
    </location>
</feature>
<evidence type="ECO:0000313" key="3">
    <source>
        <dbReference type="Proteomes" id="UP000675781"/>
    </source>
</evidence>
<gene>
    <name evidence="2" type="ORF">KDL01_25665</name>
</gene>
<feature type="compositionally biased region" description="Acidic residues" evidence="1">
    <location>
        <begin position="48"/>
        <end position="64"/>
    </location>
</feature>
<name>A0A941EXA3_9ACTN</name>
<dbReference type="EMBL" id="JAGSOG010000155">
    <property type="protein sequence ID" value="MBR7836694.1"/>
    <property type="molecule type" value="Genomic_DNA"/>
</dbReference>
<sequence length="73" mass="8264">MTTNPFDFDHEEGNTVRSPQVPGDPSELLDRYGPDTMPDPDSLRVPDDPGELMDEDEDDDPDQGFDDRESYSM</sequence>
<reference evidence="2" key="1">
    <citation type="submission" date="2021-04" db="EMBL/GenBank/DDBJ databases">
        <title>Genome based classification of Actinospica acidithermotolerans sp. nov., an actinobacterium isolated from an Indonesian hot spring.</title>
        <authorList>
            <person name="Kusuma A.B."/>
            <person name="Putra K.E."/>
            <person name="Nafisah S."/>
            <person name="Loh J."/>
            <person name="Nouioui I."/>
            <person name="Goodfellow M."/>
        </authorList>
    </citation>
    <scope>NUCLEOTIDE SEQUENCE</scope>
    <source>
        <strain evidence="2">CSCA 57</strain>
    </source>
</reference>
<dbReference type="RefSeq" id="WP_212531169.1">
    <property type="nucleotide sequence ID" value="NZ_JAGSOG010000155.1"/>
</dbReference>